<protein>
    <submittedName>
        <fullName evidence="1">Uncharacterized protein</fullName>
    </submittedName>
</protein>
<proteinExistence type="predicted"/>
<reference evidence="1" key="1">
    <citation type="submission" date="2021-08" db="EMBL/GenBank/DDBJ databases">
        <title>Draft genome sequence of the GABA producer Bifidobacterium adolescentis 4-2, isolated from healthy human feces.</title>
        <authorList>
            <person name="Altaib H."/>
            <person name="Niwa R."/>
            <person name="Abe M."/>
            <person name="Suzuki T."/>
        </authorList>
    </citation>
    <scope>NUCLEOTIDE SEQUENCE</scope>
    <source>
        <strain evidence="1">4-2</strain>
    </source>
</reference>
<dbReference type="AlphaFoldDB" id="A0AAN4VPR1"/>
<organism evidence="1 2">
    <name type="scientific">Bifidobacterium adolescentis</name>
    <dbReference type="NCBI Taxonomy" id="1680"/>
    <lineage>
        <taxon>Bacteria</taxon>
        <taxon>Bacillati</taxon>
        <taxon>Actinomycetota</taxon>
        <taxon>Actinomycetes</taxon>
        <taxon>Bifidobacteriales</taxon>
        <taxon>Bifidobacteriaceae</taxon>
        <taxon>Bifidobacterium</taxon>
    </lineage>
</organism>
<accession>A0AAN4VPR1</accession>
<dbReference type="Proteomes" id="UP000886943">
    <property type="component" value="Unassembled WGS sequence"/>
</dbReference>
<comment type="caution">
    <text evidence="1">The sequence shown here is derived from an EMBL/GenBank/DDBJ whole genome shotgun (WGS) entry which is preliminary data.</text>
</comment>
<name>A0AAN4VPR1_BIFAD</name>
<gene>
    <name evidence="1" type="ORF">BIFAD42_18260</name>
</gene>
<dbReference type="EMBL" id="BPPZ01000013">
    <property type="protein sequence ID" value="GJD14842.1"/>
    <property type="molecule type" value="Genomic_DNA"/>
</dbReference>
<sequence length="119" mass="13429">MALGRVTVRRSVATDIAKMYGPELTRRAAVHSVSAVRAKANEAATHSSVADRIEVSVRKVGWHHQIVMSVMGRDGTQIAPHLEFGYFNRWLEHKYGPRDPRARIPGKHIMFDSLSRVRL</sequence>
<evidence type="ECO:0000313" key="1">
    <source>
        <dbReference type="EMBL" id="GJD14842.1"/>
    </source>
</evidence>
<evidence type="ECO:0000313" key="2">
    <source>
        <dbReference type="Proteomes" id="UP000886943"/>
    </source>
</evidence>